<name>A0A4Y2LKF7_ARAVE</name>
<evidence type="ECO:0000313" key="2">
    <source>
        <dbReference type="Proteomes" id="UP000499080"/>
    </source>
</evidence>
<dbReference type="EMBL" id="BGPR01006001">
    <property type="protein sequence ID" value="GBN15261.1"/>
    <property type="molecule type" value="Genomic_DNA"/>
</dbReference>
<proteinExistence type="predicted"/>
<reference evidence="1 2" key="1">
    <citation type="journal article" date="2019" name="Sci. Rep.">
        <title>Orb-weaving spider Araneus ventricosus genome elucidates the spidroin gene catalogue.</title>
        <authorList>
            <person name="Kono N."/>
            <person name="Nakamura H."/>
            <person name="Ohtoshi R."/>
            <person name="Moran D.A.P."/>
            <person name="Shinohara A."/>
            <person name="Yoshida Y."/>
            <person name="Fujiwara M."/>
            <person name="Mori M."/>
            <person name="Tomita M."/>
            <person name="Arakawa K."/>
        </authorList>
    </citation>
    <scope>NUCLEOTIDE SEQUENCE [LARGE SCALE GENOMIC DNA]</scope>
</reference>
<dbReference type="Proteomes" id="UP000499080">
    <property type="component" value="Unassembled WGS sequence"/>
</dbReference>
<organism evidence="1 2">
    <name type="scientific">Araneus ventricosus</name>
    <name type="common">Orbweaver spider</name>
    <name type="synonym">Epeira ventricosa</name>
    <dbReference type="NCBI Taxonomy" id="182803"/>
    <lineage>
        <taxon>Eukaryota</taxon>
        <taxon>Metazoa</taxon>
        <taxon>Ecdysozoa</taxon>
        <taxon>Arthropoda</taxon>
        <taxon>Chelicerata</taxon>
        <taxon>Arachnida</taxon>
        <taxon>Araneae</taxon>
        <taxon>Araneomorphae</taxon>
        <taxon>Entelegynae</taxon>
        <taxon>Araneoidea</taxon>
        <taxon>Araneidae</taxon>
        <taxon>Araneus</taxon>
    </lineage>
</organism>
<dbReference type="AlphaFoldDB" id="A0A4Y2LKF7"/>
<sequence length="89" mass="10381">MSLKSSEKNFRYQANVEKDVDIEFDIEQKRVIEERAVKFNESVKYCKYLNNSPENLFEVDILVNNEDVTVKLNAKPVHLDSKPGLLIHL</sequence>
<evidence type="ECO:0000313" key="1">
    <source>
        <dbReference type="EMBL" id="GBN15261.1"/>
    </source>
</evidence>
<protein>
    <submittedName>
        <fullName evidence="1">Uncharacterized protein</fullName>
    </submittedName>
</protein>
<keyword evidence="2" id="KW-1185">Reference proteome</keyword>
<comment type="caution">
    <text evidence="1">The sequence shown here is derived from an EMBL/GenBank/DDBJ whole genome shotgun (WGS) entry which is preliminary data.</text>
</comment>
<accession>A0A4Y2LKF7</accession>
<gene>
    <name evidence="1" type="ORF">AVEN_229822_1</name>
</gene>